<dbReference type="KEGG" id="plm:Plim_0586"/>
<organism evidence="1 2">
    <name type="scientific">Planctopirus limnophila (strain ATCC 43296 / DSM 3776 / IFAM 1008 / Mu 290)</name>
    <name type="common">Planctomyces limnophilus</name>
    <dbReference type="NCBI Taxonomy" id="521674"/>
    <lineage>
        <taxon>Bacteria</taxon>
        <taxon>Pseudomonadati</taxon>
        <taxon>Planctomycetota</taxon>
        <taxon>Planctomycetia</taxon>
        <taxon>Planctomycetales</taxon>
        <taxon>Planctomycetaceae</taxon>
        <taxon>Planctopirus</taxon>
    </lineage>
</organism>
<dbReference type="HOGENOM" id="CLU_138517_0_0_0"/>
<sequence length="162" mass="18282">MLCEHIMKTTEVRLEDLSNVRCRYFMAEIPGLEHLPTLIVEFSGECGFGSGSNADACYMNGMIAAGFKAWDPSCFILDLRRLKYEWGDMMTAIFAPPHELISMNDEEVEFPFAAIVSDLNRDGLTSLVKEEMRGNPEALLFETFDDAQERVTAIAKQTYHIA</sequence>
<accession>D5SQW6</accession>
<dbReference type="eggNOG" id="ENOG5033GZ5">
    <property type="taxonomic scope" value="Bacteria"/>
</dbReference>
<name>D5SQW6_PLAL2</name>
<dbReference type="Proteomes" id="UP000002220">
    <property type="component" value="Chromosome"/>
</dbReference>
<gene>
    <name evidence="1" type="ordered locus">Plim_0586</name>
</gene>
<evidence type="ECO:0000313" key="2">
    <source>
        <dbReference type="Proteomes" id="UP000002220"/>
    </source>
</evidence>
<protein>
    <submittedName>
        <fullName evidence="1">Uncharacterized protein</fullName>
    </submittedName>
</protein>
<proteinExistence type="predicted"/>
<dbReference type="EMBL" id="CP001744">
    <property type="protein sequence ID" value="ADG66434.1"/>
    <property type="molecule type" value="Genomic_DNA"/>
</dbReference>
<dbReference type="AlphaFoldDB" id="D5SQW6"/>
<keyword evidence="2" id="KW-1185">Reference proteome</keyword>
<reference evidence="1 2" key="1">
    <citation type="journal article" date="2010" name="Stand. Genomic Sci.">
        <title>Complete genome sequence of Planctomyces limnophilus type strain (Mu 290).</title>
        <authorList>
            <person name="Labutti K."/>
            <person name="Sikorski J."/>
            <person name="Schneider S."/>
            <person name="Nolan M."/>
            <person name="Lucas S."/>
            <person name="Glavina Del Rio T."/>
            <person name="Tice H."/>
            <person name="Cheng J.F."/>
            <person name="Goodwin L."/>
            <person name="Pitluck S."/>
            <person name="Liolios K."/>
            <person name="Ivanova N."/>
            <person name="Mavromatis K."/>
            <person name="Mikhailova N."/>
            <person name="Pati A."/>
            <person name="Chen A."/>
            <person name="Palaniappan K."/>
            <person name="Land M."/>
            <person name="Hauser L."/>
            <person name="Chang Y.J."/>
            <person name="Jeffries C.D."/>
            <person name="Tindall B.J."/>
            <person name="Rohde M."/>
            <person name="Goker M."/>
            <person name="Woyke T."/>
            <person name="Bristow J."/>
            <person name="Eisen J.A."/>
            <person name="Markowitz V."/>
            <person name="Hugenholtz P."/>
            <person name="Kyrpides N.C."/>
            <person name="Klenk H.P."/>
            <person name="Lapidus A."/>
        </authorList>
    </citation>
    <scope>NUCLEOTIDE SEQUENCE [LARGE SCALE GENOMIC DNA]</scope>
    <source>
        <strain evidence="2">ATCC 43296 / DSM 3776 / IFAM 1008 / 290</strain>
    </source>
</reference>
<evidence type="ECO:0000313" key="1">
    <source>
        <dbReference type="EMBL" id="ADG66434.1"/>
    </source>
</evidence>